<dbReference type="InterPro" id="IPR016171">
    <property type="entry name" value="Vanillyl_alc_oxidase_C-sub2"/>
</dbReference>
<gene>
    <name evidence="17" type="primary">D2HGDH</name>
</gene>
<dbReference type="Pfam" id="PF02913">
    <property type="entry name" value="FAD-oxidase_C"/>
    <property type="match status" value="1"/>
</dbReference>
<evidence type="ECO:0000256" key="7">
    <source>
        <dbReference type="ARBA" id="ARBA00022833"/>
    </source>
</evidence>
<keyword evidence="16" id="KW-1185">Reference proteome</keyword>
<accession>A0A9F5J7K6</accession>
<dbReference type="InterPro" id="IPR016169">
    <property type="entry name" value="FAD-bd_PCMH_sub2"/>
</dbReference>
<name>A0A9F5J7K6_PYTBI</name>
<dbReference type="FunFam" id="1.10.45.10:FF:000001">
    <property type="entry name" value="D-lactate dehydrogenase mitochondrial"/>
    <property type="match status" value="1"/>
</dbReference>
<dbReference type="InterPro" id="IPR016164">
    <property type="entry name" value="FAD-linked_Oxase-like_C"/>
</dbReference>
<dbReference type="GO" id="GO:0051990">
    <property type="term" value="F:(R)-2-hydroxyglutarate dehydrogenase activity"/>
    <property type="evidence" value="ECO:0007669"/>
    <property type="project" value="UniProtKB-EC"/>
</dbReference>
<dbReference type="Gene3D" id="1.10.45.10">
    <property type="entry name" value="Vanillyl-alcohol Oxidase, Chain A, domain 4"/>
    <property type="match status" value="1"/>
</dbReference>
<dbReference type="FunFam" id="3.30.70.2740:FF:000002">
    <property type="entry name" value="D-2-hydroxyglutarate dehydrogenase mitochondrial"/>
    <property type="match status" value="1"/>
</dbReference>
<keyword evidence="5" id="KW-0479">Metal-binding</keyword>
<evidence type="ECO:0000256" key="9">
    <source>
        <dbReference type="ARBA" id="ARBA00023002"/>
    </source>
</evidence>
<dbReference type="GO" id="GO:0071949">
    <property type="term" value="F:FAD binding"/>
    <property type="evidence" value="ECO:0007669"/>
    <property type="project" value="InterPro"/>
</dbReference>
<comment type="catalytic activity">
    <reaction evidence="14">
        <text>(R)-malate + A = oxaloacetate + AH2</text>
        <dbReference type="Rhea" id="RHEA:67460"/>
        <dbReference type="ChEBI" id="CHEBI:13193"/>
        <dbReference type="ChEBI" id="CHEBI:15588"/>
        <dbReference type="ChEBI" id="CHEBI:16452"/>
        <dbReference type="ChEBI" id="CHEBI:17499"/>
    </reaction>
    <physiologicalReaction direction="left-to-right" evidence="14">
        <dbReference type="Rhea" id="RHEA:67461"/>
    </physiologicalReaction>
</comment>
<dbReference type="SUPFAM" id="SSF55103">
    <property type="entry name" value="FAD-linked oxidases, C-terminal domain"/>
    <property type="match status" value="1"/>
</dbReference>
<evidence type="ECO:0000313" key="16">
    <source>
        <dbReference type="Proteomes" id="UP000695026"/>
    </source>
</evidence>
<dbReference type="EC" id="1.1.99.39" evidence="11"/>
<dbReference type="Gene3D" id="3.30.70.2190">
    <property type="match status" value="1"/>
</dbReference>
<keyword evidence="9" id="KW-0560">Oxidoreductase</keyword>
<keyword evidence="6" id="KW-0274">FAD</keyword>
<dbReference type="FunFam" id="3.30.465.10:FF:000053">
    <property type="entry name" value="D-lactate dehydrogenase (Cytochrome), putative"/>
    <property type="match status" value="1"/>
</dbReference>
<comment type="function">
    <text evidence="13">Catalyzes the oxidation of D-2-hydroxyglutarate (D-2-HG) to alpha-ketoglutarate. Also catalyzes the oxidation of other D-2-hydroxyacids, such as D-malate (D-MAL) and D-lactate (D-LAC). Exhibits high activities towards D-2-HG and D-MAL but a very weak activity towards D-LAC.</text>
</comment>
<dbReference type="PANTHER" id="PTHR43716:SF1">
    <property type="entry name" value="D-2-HYDROXYGLUTARATE DEHYDROGENASE, MITOCHONDRIAL"/>
    <property type="match status" value="1"/>
</dbReference>
<dbReference type="SUPFAM" id="SSF56176">
    <property type="entry name" value="FAD-binding/transporter-associated domain-like"/>
    <property type="match status" value="1"/>
</dbReference>
<evidence type="ECO:0000256" key="5">
    <source>
        <dbReference type="ARBA" id="ARBA00022723"/>
    </source>
</evidence>
<comment type="subcellular location">
    <subcellularLocation>
        <location evidence="2">Mitochondrion</location>
    </subcellularLocation>
</comment>
<evidence type="ECO:0000256" key="11">
    <source>
        <dbReference type="ARBA" id="ARBA00039003"/>
    </source>
</evidence>
<dbReference type="GO" id="GO:0046872">
    <property type="term" value="F:metal ion binding"/>
    <property type="evidence" value="ECO:0007669"/>
    <property type="project" value="UniProtKB-KW"/>
</dbReference>
<evidence type="ECO:0000256" key="4">
    <source>
        <dbReference type="ARBA" id="ARBA00022630"/>
    </source>
</evidence>
<proteinExistence type="inferred from homology"/>
<dbReference type="GO" id="GO:0005739">
    <property type="term" value="C:mitochondrion"/>
    <property type="evidence" value="ECO:0007669"/>
    <property type="project" value="UniProtKB-SubCell"/>
</dbReference>
<dbReference type="Gene3D" id="3.30.43.10">
    <property type="entry name" value="Uridine Diphospho-n-acetylenolpyruvylglucosamine Reductase, domain 2"/>
    <property type="match status" value="1"/>
</dbReference>
<evidence type="ECO:0000256" key="1">
    <source>
        <dbReference type="ARBA" id="ARBA00001974"/>
    </source>
</evidence>
<evidence type="ECO:0000256" key="8">
    <source>
        <dbReference type="ARBA" id="ARBA00022946"/>
    </source>
</evidence>
<evidence type="ECO:0000259" key="15">
    <source>
        <dbReference type="PROSITE" id="PS51387"/>
    </source>
</evidence>
<organism evidence="16 17">
    <name type="scientific">Python bivittatus</name>
    <name type="common">Burmese python</name>
    <name type="synonym">Python molurus bivittatus</name>
    <dbReference type="NCBI Taxonomy" id="176946"/>
    <lineage>
        <taxon>Eukaryota</taxon>
        <taxon>Metazoa</taxon>
        <taxon>Chordata</taxon>
        <taxon>Craniata</taxon>
        <taxon>Vertebrata</taxon>
        <taxon>Euteleostomi</taxon>
        <taxon>Lepidosauria</taxon>
        <taxon>Squamata</taxon>
        <taxon>Bifurcata</taxon>
        <taxon>Unidentata</taxon>
        <taxon>Episquamata</taxon>
        <taxon>Toxicofera</taxon>
        <taxon>Serpentes</taxon>
        <taxon>Henophidia</taxon>
        <taxon>Pythonidae</taxon>
        <taxon>Python</taxon>
    </lineage>
</organism>
<evidence type="ECO:0000256" key="10">
    <source>
        <dbReference type="ARBA" id="ARBA00023128"/>
    </source>
</evidence>
<dbReference type="AlphaFoldDB" id="A0A9F5J7K6"/>
<dbReference type="RefSeq" id="XP_025029043.1">
    <property type="nucleotide sequence ID" value="XM_025173275.1"/>
</dbReference>
<dbReference type="InterPro" id="IPR051264">
    <property type="entry name" value="FAD-oxidored/transferase_4"/>
</dbReference>
<dbReference type="InterPro" id="IPR016166">
    <property type="entry name" value="FAD-bd_PCMH"/>
</dbReference>
<keyword evidence="7" id="KW-0862">Zinc</keyword>
<dbReference type="GeneID" id="103060731"/>
<dbReference type="PANTHER" id="PTHR43716">
    <property type="entry name" value="D-2-HYDROXYGLUTARATE DEHYDROGENASE, MITOCHONDRIAL"/>
    <property type="match status" value="1"/>
</dbReference>
<dbReference type="Proteomes" id="UP000695026">
    <property type="component" value="Unplaced"/>
</dbReference>
<dbReference type="InterPro" id="IPR004113">
    <property type="entry name" value="FAD-bd_oxidored_4_C"/>
</dbReference>
<dbReference type="FunFam" id="3.30.70.2190:FF:000001">
    <property type="entry name" value="D-2-hydroxyglutarate dehydrogenase mitochondrial"/>
    <property type="match status" value="1"/>
</dbReference>
<dbReference type="Gene3D" id="3.30.70.2740">
    <property type="match status" value="1"/>
</dbReference>
<dbReference type="Pfam" id="PF01565">
    <property type="entry name" value="FAD_binding_4"/>
    <property type="match status" value="1"/>
</dbReference>
<dbReference type="GO" id="GO:0006108">
    <property type="term" value="P:malate metabolic process"/>
    <property type="evidence" value="ECO:0007669"/>
    <property type="project" value="UniProtKB-ARBA"/>
</dbReference>
<evidence type="ECO:0000256" key="13">
    <source>
        <dbReference type="ARBA" id="ARBA00045410"/>
    </source>
</evidence>
<evidence type="ECO:0000256" key="12">
    <source>
        <dbReference type="ARBA" id="ARBA00039639"/>
    </source>
</evidence>
<dbReference type="Gene3D" id="3.30.465.10">
    <property type="match status" value="1"/>
</dbReference>
<reference evidence="17" key="1">
    <citation type="submission" date="2025-08" db="UniProtKB">
        <authorList>
            <consortium name="RefSeq"/>
        </authorList>
    </citation>
    <scope>IDENTIFICATION</scope>
    <source>
        <tissue evidence="17">Liver</tissue>
    </source>
</reference>
<sequence>MKEGLSDLVSFMLSLHPNSQTSMPISGDICTSCMLCLLMMAISSLVWHCPFQYIWTISRLATRCQRKPLSIWTRAATQSRIKKKATEPLKTLVLVPSLQGSISHTAKRSLHTSQLHRQEVMLTSERYGVERLPFAHISDSNLTFFEHLLPGRVITDAEELKPFNVDWLKSVRGCSTVLLKPRTTMEVSQILKYCNEKNLAVNPQGGNTGLVGGSVPVFDEIILSTALMNQIISFDNVSGILICQAGCILENLNQYLEPMDFVMPLDLGAKGSCHIGGNVATNAGGLRLLRYGSLRGTVLGLEVVLADGSILNCLASLRKDNTGYDLKQLFIGSEGTLGIVTAVSILCPRKPHAVNLAFLGCPGFCQVLRTFTVCKGMLGEILSAYEFMDNECMKLVERHLKLTNPVAESPFYVLIETSGSNSTHDEEKLSHFLEHVMGSDLVVDGTLASEDKKIKALWALRERITEALTCDGVVYKYDISLPVEKLYDLVTDMRIRLSTAAKNVVGYGHLGDGNLHLNVTAESYSHSLLDAIEPYVYEWILQYHGSISAEHGLGFKKKHYIHYSKPKEAVLLMQQFKIMLDPKGILNPYKTLPSKAV</sequence>
<dbReference type="InterPro" id="IPR036318">
    <property type="entry name" value="FAD-bd_PCMH-like_sf"/>
</dbReference>
<dbReference type="FunFam" id="3.30.43.10:FF:000002">
    <property type="entry name" value="D-2-hydroxyglutarate dehydrogenase, mitochondrial"/>
    <property type="match status" value="1"/>
</dbReference>
<evidence type="ECO:0000313" key="17">
    <source>
        <dbReference type="RefSeq" id="XP_025029043.1"/>
    </source>
</evidence>
<feature type="domain" description="FAD-binding PCMH-type" evidence="15">
    <location>
        <begin position="171"/>
        <end position="350"/>
    </location>
</feature>
<dbReference type="InterPro" id="IPR006094">
    <property type="entry name" value="Oxid_FAD_bind_N"/>
</dbReference>
<dbReference type="OMA" id="YNEDWMR"/>
<dbReference type="InterPro" id="IPR016167">
    <property type="entry name" value="FAD-bd_PCMH_sub1"/>
</dbReference>
<keyword evidence="4" id="KW-0285">Flavoprotein</keyword>
<dbReference type="PROSITE" id="PS51387">
    <property type="entry name" value="FAD_PCMH"/>
    <property type="match status" value="1"/>
</dbReference>
<dbReference type="CTD" id="728294"/>
<comment type="similarity">
    <text evidence="3">Belongs to the FAD-binding oxidoreductase/transferase type 4 family.</text>
</comment>
<keyword evidence="8" id="KW-0809">Transit peptide</keyword>
<dbReference type="OrthoDB" id="5332616at2759"/>
<protein>
    <recommendedName>
        <fullName evidence="12">D-2-hydroxyglutarate dehydrogenase, mitochondrial</fullName>
        <ecNumber evidence="11">1.1.99.39</ecNumber>
    </recommendedName>
</protein>
<evidence type="ECO:0000256" key="3">
    <source>
        <dbReference type="ARBA" id="ARBA00008000"/>
    </source>
</evidence>
<evidence type="ECO:0000256" key="14">
    <source>
        <dbReference type="ARBA" id="ARBA00049267"/>
    </source>
</evidence>
<evidence type="ECO:0000256" key="6">
    <source>
        <dbReference type="ARBA" id="ARBA00022827"/>
    </source>
</evidence>
<comment type="cofactor">
    <cofactor evidence="1">
        <name>FAD</name>
        <dbReference type="ChEBI" id="CHEBI:57692"/>
    </cofactor>
</comment>
<keyword evidence="10" id="KW-0496">Mitochondrion</keyword>
<evidence type="ECO:0000256" key="2">
    <source>
        <dbReference type="ARBA" id="ARBA00004173"/>
    </source>
</evidence>